<sequence>MNKEEFIASWKDLDKEILLRISGFIPDTLLPAVGYSCRRWYSILTPKIWRNIYKNFGNKRNKLDILKKYGKYVEYVEQDTMELPEVGMESWLDYCKIWYYYLPLYNSDVSYSYELLSFKALPKKLKPIPLFYLCYGEDWMNLVLLTRMLDTQLIIEGFYLNSLEEPAIRLQSLPTELKSNVKTLKIDIGEYFSLMYLIQLTLDLPSLTYLELSFDEESTVEEWTELEKFLKNSRNITYFKLNLDIQKCKQLYNRGVPFRESVNYKTNIKTLEIDLPHRRPNRIGLLSIYKNIEFNFFHLLLISSPNLTEVSLAATDYNILCLLAKSCPNLKKLCTQTPIQNFFDHTPTFKKLKQLSTSSLHEIHYHMIYGFETIFPAVTELYVDHYFSHTAEFCSSHNLFLLPKLFPKLVTLKLSHDIDDTTLERFLEREEPLYLTHLYLHGSKGNWKNLTQIIKEKCPSLHTITYEWCAHWERFENIPLHQLVTELPTVKFFIARFKKPFEYDNIFEYKQYMDQHPISNNNN</sequence>
<dbReference type="EMBL" id="KQ964503">
    <property type="protein sequence ID" value="KXN70403.1"/>
    <property type="molecule type" value="Genomic_DNA"/>
</dbReference>
<evidence type="ECO:0000313" key="1">
    <source>
        <dbReference type="EMBL" id="KXN70403.1"/>
    </source>
</evidence>
<dbReference type="InterPro" id="IPR032675">
    <property type="entry name" value="LRR_dom_sf"/>
</dbReference>
<dbReference type="Gene3D" id="3.80.10.10">
    <property type="entry name" value="Ribonuclease Inhibitor"/>
    <property type="match status" value="1"/>
</dbReference>
<proteinExistence type="predicted"/>
<dbReference type="AlphaFoldDB" id="A0A137P5X1"/>
<dbReference type="Gene3D" id="1.20.1280.50">
    <property type="match status" value="1"/>
</dbReference>
<accession>A0A137P5X1</accession>
<name>A0A137P5X1_CONC2</name>
<organism evidence="1 2">
    <name type="scientific">Conidiobolus coronatus (strain ATCC 28846 / CBS 209.66 / NRRL 28638)</name>
    <name type="common">Delacroixia coronata</name>
    <dbReference type="NCBI Taxonomy" id="796925"/>
    <lineage>
        <taxon>Eukaryota</taxon>
        <taxon>Fungi</taxon>
        <taxon>Fungi incertae sedis</taxon>
        <taxon>Zoopagomycota</taxon>
        <taxon>Entomophthoromycotina</taxon>
        <taxon>Entomophthoromycetes</taxon>
        <taxon>Entomophthorales</taxon>
        <taxon>Ancylistaceae</taxon>
        <taxon>Conidiobolus</taxon>
    </lineage>
</organism>
<gene>
    <name evidence="1" type="ORF">CONCODRAFT_17659</name>
</gene>
<reference evidence="1 2" key="1">
    <citation type="journal article" date="2015" name="Genome Biol. Evol.">
        <title>Phylogenomic analyses indicate that early fungi evolved digesting cell walls of algal ancestors of land plants.</title>
        <authorList>
            <person name="Chang Y."/>
            <person name="Wang S."/>
            <person name="Sekimoto S."/>
            <person name="Aerts A.L."/>
            <person name="Choi C."/>
            <person name="Clum A."/>
            <person name="LaButti K.M."/>
            <person name="Lindquist E.A."/>
            <person name="Yee Ngan C."/>
            <person name="Ohm R.A."/>
            <person name="Salamov A.A."/>
            <person name="Grigoriev I.V."/>
            <person name="Spatafora J.W."/>
            <person name="Berbee M.L."/>
        </authorList>
    </citation>
    <scope>NUCLEOTIDE SEQUENCE [LARGE SCALE GENOMIC DNA]</scope>
    <source>
        <strain evidence="1 2">NRRL 28638</strain>
    </source>
</reference>
<dbReference type="SUPFAM" id="SSF52047">
    <property type="entry name" value="RNI-like"/>
    <property type="match status" value="1"/>
</dbReference>
<dbReference type="Proteomes" id="UP000070444">
    <property type="component" value="Unassembled WGS sequence"/>
</dbReference>
<evidence type="ECO:0000313" key="2">
    <source>
        <dbReference type="Proteomes" id="UP000070444"/>
    </source>
</evidence>
<keyword evidence="2" id="KW-1185">Reference proteome</keyword>
<protein>
    <submittedName>
        <fullName evidence="1">Uncharacterized protein</fullName>
    </submittedName>
</protein>